<dbReference type="GO" id="GO:0016491">
    <property type="term" value="F:oxidoreductase activity"/>
    <property type="evidence" value="ECO:0007669"/>
    <property type="project" value="UniProtKB-KW"/>
</dbReference>
<gene>
    <name evidence="7" type="ORF">UFOPK1939_00838</name>
</gene>
<dbReference type="GO" id="GO:0005506">
    <property type="term" value="F:iron ion binding"/>
    <property type="evidence" value="ECO:0007669"/>
    <property type="project" value="InterPro"/>
</dbReference>
<dbReference type="InterPro" id="IPR017941">
    <property type="entry name" value="Rieske_2Fe-2S"/>
</dbReference>
<organism evidence="7">
    <name type="scientific">freshwater metagenome</name>
    <dbReference type="NCBI Taxonomy" id="449393"/>
    <lineage>
        <taxon>unclassified sequences</taxon>
        <taxon>metagenomes</taxon>
        <taxon>ecological metagenomes</taxon>
    </lineage>
</organism>
<dbReference type="InterPro" id="IPR044043">
    <property type="entry name" value="VanA_C_cat"/>
</dbReference>
<dbReference type="PANTHER" id="PTHR21266">
    <property type="entry name" value="IRON-SULFUR DOMAIN CONTAINING PROTEIN"/>
    <property type="match status" value="1"/>
</dbReference>
<keyword evidence="4" id="KW-0408">Iron</keyword>
<dbReference type="Pfam" id="PF19112">
    <property type="entry name" value="VanA_C"/>
    <property type="match status" value="1"/>
</dbReference>
<sequence length="377" mass="42731">MFKNFWYAIAFSEEITATPSKHRLLAQDLVLWRASNGEVRALSNTCIHRGGSLSQGKVEDDNIVCPYHGWGFGGDGACTVIPANGRGKPISKRARVDSYPVEERYGWIWVFPGDIPEEERVPIPDLSFMDDPEYRSVSGEWTWNANYERVVENGTDQSHTPFVHGGVFGDPKAPPVEEFEIEVGEWWARLTVEQFSPNKPAGKLTQIFPKSRAYKEDEPTPPVLVKTAFFFPSIVMIDLTIPKLGRQVIWDTNIPVDEYTTLTKWKGYRNFYKTPWADRIAKKMIEKVFAQDDRVVNEIAPELIPTELNGELHLRSDQMSLEFRKIKQKAVDLGYSVLGTSEGTKSMKTIIASPYRREEGLENSWILPATPEGSTAL</sequence>
<dbReference type="Gene3D" id="2.102.10.10">
    <property type="entry name" value="Rieske [2Fe-2S] iron-sulphur domain"/>
    <property type="match status" value="1"/>
</dbReference>
<keyword evidence="3" id="KW-0560">Oxidoreductase</keyword>
<dbReference type="SUPFAM" id="SSF55961">
    <property type="entry name" value="Bet v1-like"/>
    <property type="match status" value="1"/>
</dbReference>
<keyword evidence="5" id="KW-0411">Iron-sulfur</keyword>
<dbReference type="PROSITE" id="PS00570">
    <property type="entry name" value="RING_HYDROXYL_ALPHA"/>
    <property type="match status" value="1"/>
</dbReference>
<dbReference type="InterPro" id="IPR015881">
    <property type="entry name" value="ARHD_Rieske_2Fe_2S"/>
</dbReference>
<dbReference type="InterPro" id="IPR050584">
    <property type="entry name" value="Cholesterol_7-desaturase"/>
</dbReference>
<dbReference type="AlphaFoldDB" id="A0A6J6IJQ2"/>
<dbReference type="Pfam" id="PF00355">
    <property type="entry name" value="Rieske"/>
    <property type="match status" value="1"/>
</dbReference>
<dbReference type="InterPro" id="IPR036922">
    <property type="entry name" value="Rieske_2Fe-2S_sf"/>
</dbReference>
<keyword evidence="2" id="KW-0479">Metal-binding</keyword>
<dbReference type="GO" id="GO:0051537">
    <property type="term" value="F:2 iron, 2 sulfur cluster binding"/>
    <property type="evidence" value="ECO:0007669"/>
    <property type="project" value="UniProtKB-KW"/>
</dbReference>
<dbReference type="PANTHER" id="PTHR21266:SF59">
    <property type="entry name" value="BLR4922 PROTEIN"/>
    <property type="match status" value="1"/>
</dbReference>
<evidence type="ECO:0000256" key="5">
    <source>
        <dbReference type="ARBA" id="ARBA00023014"/>
    </source>
</evidence>
<protein>
    <submittedName>
        <fullName evidence="7">Unannotated protein</fullName>
    </submittedName>
</protein>
<dbReference type="EMBL" id="CAEZVF010000128">
    <property type="protein sequence ID" value="CAB4624705.1"/>
    <property type="molecule type" value="Genomic_DNA"/>
</dbReference>
<feature type="domain" description="Rieske" evidence="6">
    <location>
        <begin position="6"/>
        <end position="110"/>
    </location>
</feature>
<evidence type="ECO:0000256" key="2">
    <source>
        <dbReference type="ARBA" id="ARBA00022723"/>
    </source>
</evidence>
<evidence type="ECO:0000256" key="4">
    <source>
        <dbReference type="ARBA" id="ARBA00023004"/>
    </source>
</evidence>
<reference evidence="7" key="1">
    <citation type="submission" date="2020-05" db="EMBL/GenBank/DDBJ databases">
        <authorList>
            <person name="Chiriac C."/>
            <person name="Salcher M."/>
            <person name="Ghai R."/>
            <person name="Kavagutti S V."/>
        </authorList>
    </citation>
    <scope>NUCLEOTIDE SEQUENCE</scope>
</reference>
<name>A0A6J6IJQ2_9ZZZZ</name>
<accession>A0A6J6IJQ2</accession>
<dbReference type="Gene3D" id="3.90.380.10">
    <property type="entry name" value="Naphthalene 1,2-dioxygenase Alpha Subunit, Chain A, domain 1"/>
    <property type="match status" value="1"/>
</dbReference>
<evidence type="ECO:0000313" key="7">
    <source>
        <dbReference type="EMBL" id="CAB4624705.1"/>
    </source>
</evidence>
<dbReference type="SUPFAM" id="SSF50022">
    <property type="entry name" value="ISP domain"/>
    <property type="match status" value="1"/>
</dbReference>
<evidence type="ECO:0000256" key="3">
    <source>
        <dbReference type="ARBA" id="ARBA00023002"/>
    </source>
</evidence>
<proteinExistence type="predicted"/>
<dbReference type="PROSITE" id="PS51296">
    <property type="entry name" value="RIESKE"/>
    <property type="match status" value="1"/>
</dbReference>
<evidence type="ECO:0000256" key="1">
    <source>
        <dbReference type="ARBA" id="ARBA00022714"/>
    </source>
</evidence>
<evidence type="ECO:0000259" key="6">
    <source>
        <dbReference type="PROSITE" id="PS51296"/>
    </source>
</evidence>
<keyword evidence="1" id="KW-0001">2Fe-2S</keyword>